<gene>
    <name evidence="4" type="ORF">HKN21_07470</name>
</gene>
<dbReference type="Pfam" id="PF19288">
    <property type="entry name" value="CofH_C"/>
    <property type="match status" value="1"/>
</dbReference>
<sequence>DLKNLAIGRLLLDNIPHIKAYWPMHTPKLAQVSLNMGVNDVDGMVVEEHIYHMAGAETDQEMSVEQLVSMIQSAGRTPIERDALYDTVREYPA</sequence>
<dbReference type="AlphaFoldDB" id="A0A7Y2E7D2"/>
<feature type="non-terminal residue" evidence="4">
    <location>
        <position position="1"/>
    </location>
</feature>
<keyword evidence="2" id="KW-0479">Metal-binding</keyword>
<evidence type="ECO:0000256" key="2">
    <source>
        <dbReference type="ARBA" id="ARBA00022485"/>
    </source>
</evidence>
<dbReference type="GO" id="GO:0051539">
    <property type="term" value="F:4 iron, 4 sulfur cluster binding"/>
    <property type="evidence" value="ECO:0007669"/>
    <property type="project" value="UniProtKB-KW"/>
</dbReference>
<reference evidence="4 5" key="1">
    <citation type="submission" date="2020-03" db="EMBL/GenBank/DDBJ databases">
        <title>Metabolic flexibility allows generalist bacteria to become dominant in a frequently disturbed ecosystem.</title>
        <authorList>
            <person name="Chen Y.-J."/>
            <person name="Leung P.M."/>
            <person name="Bay S.K."/>
            <person name="Hugenholtz P."/>
            <person name="Kessler A.J."/>
            <person name="Shelley G."/>
            <person name="Waite D.W."/>
            <person name="Cook P.L."/>
            <person name="Greening C."/>
        </authorList>
    </citation>
    <scope>NUCLEOTIDE SEQUENCE [LARGE SCALE GENOMIC DNA]</scope>
    <source>
        <strain evidence="4">SS_bin_28</strain>
    </source>
</reference>
<dbReference type="EMBL" id="JABDJR010000291">
    <property type="protein sequence ID" value="NNF06584.1"/>
    <property type="molecule type" value="Genomic_DNA"/>
</dbReference>
<dbReference type="PANTHER" id="PTHR43076">
    <property type="entry name" value="FO SYNTHASE (COFH)"/>
    <property type="match status" value="1"/>
</dbReference>
<keyword evidence="2" id="KW-0004">4Fe-4S</keyword>
<protein>
    <submittedName>
        <fullName evidence="4">Aminofutalosine synthase MqnE</fullName>
    </submittedName>
</protein>
<dbReference type="GO" id="GO:0044689">
    <property type="term" value="F:7,8-didemethyl-8-hydroxy-5-deazariboflavin synthase activity"/>
    <property type="evidence" value="ECO:0007669"/>
    <property type="project" value="TreeGrafter"/>
</dbReference>
<dbReference type="PANTHER" id="PTHR43076:SF7">
    <property type="entry name" value="AMINODEOXYFUTALOSINE SYNTHASE"/>
    <property type="match status" value="1"/>
</dbReference>
<evidence type="ECO:0000313" key="4">
    <source>
        <dbReference type="EMBL" id="NNF06584.1"/>
    </source>
</evidence>
<accession>A0A7Y2E7D2</accession>
<evidence type="ECO:0000256" key="1">
    <source>
        <dbReference type="ARBA" id="ARBA00001966"/>
    </source>
</evidence>
<keyword evidence="2" id="KW-0411">Iron-sulfur</keyword>
<evidence type="ECO:0000259" key="3">
    <source>
        <dbReference type="Pfam" id="PF19288"/>
    </source>
</evidence>
<organism evidence="4 5">
    <name type="scientific">Eiseniibacteriota bacterium</name>
    <dbReference type="NCBI Taxonomy" id="2212470"/>
    <lineage>
        <taxon>Bacteria</taxon>
        <taxon>Candidatus Eiseniibacteriota</taxon>
    </lineage>
</organism>
<dbReference type="InterPro" id="IPR045567">
    <property type="entry name" value="CofH/MnqC-like_C"/>
</dbReference>
<evidence type="ECO:0000313" key="5">
    <source>
        <dbReference type="Proteomes" id="UP000547674"/>
    </source>
</evidence>
<dbReference type="InterPro" id="IPR034405">
    <property type="entry name" value="F420"/>
</dbReference>
<keyword evidence="2" id="KW-0408">Iron</keyword>
<comment type="cofactor">
    <cofactor evidence="1">
        <name>[4Fe-4S] cluster</name>
        <dbReference type="ChEBI" id="CHEBI:49883"/>
    </cofactor>
</comment>
<proteinExistence type="predicted"/>
<comment type="caution">
    <text evidence="4">The sequence shown here is derived from an EMBL/GenBank/DDBJ whole genome shotgun (WGS) entry which is preliminary data.</text>
</comment>
<dbReference type="Proteomes" id="UP000547674">
    <property type="component" value="Unassembled WGS sequence"/>
</dbReference>
<feature type="domain" description="CofH/MqnC-like C-terminal" evidence="3">
    <location>
        <begin position="3"/>
        <end position="87"/>
    </location>
</feature>
<name>A0A7Y2E7D2_UNCEI</name>